<dbReference type="Proteomes" id="UP001172101">
    <property type="component" value="Unassembled WGS sequence"/>
</dbReference>
<dbReference type="RefSeq" id="XP_060303823.1">
    <property type="nucleotide sequence ID" value="XM_060448131.1"/>
</dbReference>
<comment type="caution">
    <text evidence="1">The sequence shown here is derived from an EMBL/GenBank/DDBJ whole genome shotgun (WGS) entry which is preliminary data.</text>
</comment>
<accession>A0AA40EEW0</accession>
<name>A0AA40EEW0_9PEZI</name>
<sequence>MDAMRPTAAFPRPTLLISLVLGRSPDITGPREHVTLYMSVGTEDAPGTYAANDDCCCCLLDATRIPSPKAATRQHFIAIFSLSNYSLPLSRAI</sequence>
<dbReference type="GeneID" id="85331401"/>
<evidence type="ECO:0000313" key="1">
    <source>
        <dbReference type="EMBL" id="KAK0734946.1"/>
    </source>
</evidence>
<dbReference type="EMBL" id="JAUIRO010000001">
    <property type="protein sequence ID" value="KAK0734946.1"/>
    <property type="molecule type" value="Genomic_DNA"/>
</dbReference>
<evidence type="ECO:0000313" key="2">
    <source>
        <dbReference type="Proteomes" id="UP001172101"/>
    </source>
</evidence>
<dbReference type="AlphaFoldDB" id="A0AA40EEW0"/>
<organism evidence="1 2">
    <name type="scientific">Lasiosphaeria miniovina</name>
    <dbReference type="NCBI Taxonomy" id="1954250"/>
    <lineage>
        <taxon>Eukaryota</taxon>
        <taxon>Fungi</taxon>
        <taxon>Dikarya</taxon>
        <taxon>Ascomycota</taxon>
        <taxon>Pezizomycotina</taxon>
        <taxon>Sordariomycetes</taxon>
        <taxon>Sordariomycetidae</taxon>
        <taxon>Sordariales</taxon>
        <taxon>Lasiosphaeriaceae</taxon>
        <taxon>Lasiosphaeria</taxon>
    </lineage>
</organism>
<gene>
    <name evidence="1" type="ORF">B0T26DRAFT_88127</name>
</gene>
<reference evidence="1" key="1">
    <citation type="submission" date="2023-06" db="EMBL/GenBank/DDBJ databases">
        <title>Genome-scale phylogeny and comparative genomics of the fungal order Sordariales.</title>
        <authorList>
            <consortium name="Lawrence Berkeley National Laboratory"/>
            <person name="Hensen N."/>
            <person name="Bonometti L."/>
            <person name="Westerberg I."/>
            <person name="Brannstrom I.O."/>
            <person name="Guillou S."/>
            <person name="Cros-Aarteil S."/>
            <person name="Calhoun S."/>
            <person name="Haridas S."/>
            <person name="Kuo A."/>
            <person name="Mondo S."/>
            <person name="Pangilinan J."/>
            <person name="Riley R."/>
            <person name="LaButti K."/>
            <person name="Andreopoulos B."/>
            <person name="Lipzen A."/>
            <person name="Chen C."/>
            <person name="Yanf M."/>
            <person name="Daum C."/>
            <person name="Ng V."/>
            <person name="Clum A."/>
            <person name="Steindorff A."/>
            <person name="Ohm R."/>
            <person name="Martin F."/>
            <person name="Silar P."/>
            <person name="Natvig D."/>
            <person name="Lalanne C."/>
            <person name="Gautier V."/>
            <person name="Ament-velasquez S.L."/>
            <person name="Kruys A."/>
            <person name="Hutchinson M.I."/>
            <person name="Powell A.J."/>
            <person name="Barry K."/>
            <person name="Miller A.N."/>
            <person name="Grigoriev I.V."/>
            <person name="Debuchy R."/>
            <person name="Gladieux P."/>
            <person name="Thoren M.H."/>
            <person name="Johannesson H."/>
        </authorList>
    </citation>
    <scope>NUCLEOTIDE SEQUENCE</scope>
    <source>
        <strain evidence="1">SMH2392-1A</strain>
    </source>
</reference>
<keyword evidence="2" id="KW-1185">Reference proteome</keyword>
<protein>
    <submittedName>
        <fullName evidence="1">Uncharacterized protein</fullName>
    </submittedName>
</protein>
<proteinExistence type="predicted"/>